<keyword evidence="1" id="KW-0812">Transmembrane</keyword>
<dbReference type="Gene3D" id="1.20.1530.20">
    <property type="match status" value="1"/>
</dbReference>
<feature type="transmembrane region" description="Helical" evidence="1">
    <location>
        <begin position="220"/>
        <end position="243"/>
    </location>
</feature>
<evidence type="ECO:0000313" key="3">
    <source>
        <dbReference type="Proteomes" id="UP001597151"/>
    </source>
</evidence>
<feature type="transmembrane region" description="Helical" evidence="1">
    <location>
        <begin position="161"/>
        <end position="182"/>
    </location>
</feature>
<evidence type="ECO:0008006" key="4">
    <source>
        <dbReference type="Google" id="ProtNLM"/>
    </source>
</evidence>
<feature type="transmembrane region" description="Helical" evidence="1">
    <location>
        <begin position="127"/>
        <end position="149"/>
    </location>
</feature>
<sequence length="310" mass="32347">MIGDLLAAIARHGRLALVAGLVAGLTLPDLAALIRPWLPHLVGLLLFLTAFRIGLRQAAGSLAEARSGLLLIAVFQLAMPLAALVIFWTLGLMATPFAIAVMLMLTAPGVSGAAAFTALLGRDPAPALRLLIAGIAVFPVTVMPILWAAPGLGDIADVLAASARLLVVITLASGLGFALRHLIPAPDLRQVDGLNAIALFVIVIGLMAAVGPALRADPVLVLKWLAGVCVVNFGLQIACYMILRGRSGADPTGPSIIAGNRNVALFLLALPAATTDPLLIFIGVYQVPMFLTPIAMRWLYAHRPHQKAAH</sequence>
<organism evidence="2 3">
    <name type="scientific">Seohaeicola saemankumensis</name>
    <dbReference type="NCBI Taxonomy" id="481181"/>
    <lineage>
        <taxon>Bacteria</taxon>
        <taxon>Pseudomonadati</taxon>
        <taxon>Pseudomonadota</taxon>
        <taxon>Alphaproteobacteria</taxon>
        <taxon>Rhodobacterales</taxon>
        <taxon>Roseobacteraceae</taxon>
        <taxon>Seohaeicola</taxon>
    </lineage>
</organism>
<keyword evidence="1" id="KW-0472">Membrane</keyword>
<feature type="transmembrane region" description="Helical" evidence="1">
    <location>
        <begin position="37"/>
        <end position="55"/>
    </location>
</feature>
<evidence type="ECO:0000256" key="1">
    <source>
        <dbReference type="SAM" id="Phobius"/>
    </source>
</evidence>
<dbReference type="InterPro" id="IPR038770">
    <property type="entry name" value="Na+/solute_symporter_sf"/>
</dbReference>
<feature type="transmembrane region" description="Helical" evidence="1">
    <location>
        <begin position="67"/>
        <end position="91"/>
    </location>
</feature>
<feature type="transmembrane region" description="Helical" evidence="1">
    <location>
        <begin position="97"/>
        <end position="120"/>
    </location>
</feature>
<feature type="transmembrane region" description="Helical" evidence="1">
    <location>
        <begin position="12"/>
        <end position="31"/>
    </location>
</feature>
<dbReference type="RefSeq" id="WP_380789311.1">
    <property type="nucleotide sequence ID" value="NZ_JBHTKR010000002.1"/>
</dbReference>
<keyword evidence="1" id="KW-1133">Transmembrane helix</keyword>
<keyword evidence="3" id="KW-1185">Reference proteome</keyword>
<accession>A0ABW3TAJ5</accession>
<comment type="caution">
    <text evidence="2">The sequence shown here is derived from an EMBL/GenBank/DDBJ whole genome shotgun (WGS) entry which is preliminary data.</text>
</comment>
<reference evidence="3" key="1">
    <citation type="journal article" date="2019" name="Int. J. Syst. Evol. Microbiol.">
        <title>The Global Catalogue of Microorganisms (GCM) 10K type strain sequencing project: providing services to taxonomists for standard genome sequencing and annotation.</title>
        <authorList>
            <consortium name="The Broad Institute Genomics Platform"/>
            <consortium name="The Broad Institute Genome Sequencing Center for Infectious Disease"/>
            <person name="Wu L."/>
            <person name="Ma J."/>
        </authorList>
    </citation>
    <scope>NUCLEOTIDE SEQUENCE [LARGE SCALE GENOMIC DNA]</scope>
    <source>
        <strain evidence="3">CCUG 55328</strain>
    </source>
</reference>
<feature type="transmembrane region" description="Helical" evidence="1">
    <location>
        <begin position="194"/>
        <end position="214"/>
    </location>
</feature>
<protein>
    <recommendedName>
        <fullName evidence="4">Bile acid:sodium symporter</fullName>
    </recommendedName>
</protein>
<evidence type="ECO:0000313" key="2">
    <source>
        <dbReference type="EMBL" id="MFD1193963.1"/>
    </source>
</evidence>
<name>A0ABW3TAJ5_9RHOB</name>
<dbReference type="EMBL" id="JBHTKR010000002">
    <property type="protein sequence ID" value="MFD1193963.1"/>
    <property type="molecule type" value="Genomic_DNA"/>
</dbReference>
<dbReference type="Proteomes" id="UP001597151">
    <property type="component" value="Unassembled WGS sequence"/>
</dbReference>
<proteinExistence type="predicted"/>
<gene>
    <name evidence="2" type="ORF">ACFQ3C_04715</name>
</gene>